<evidence type="ECO:0000313" key="3">
    <source>
        <dbReference type="Proteomes" id="UP000250299"/>
    </source>
</evidence>
<accession>A0A2Z4RU78</accession>
<evidence type="ECO:0000256" key="1">
    <source>
        <dbReference type="SAM" id="MobiDB-lite"/>
    </source>
</evidence>
<feature type="region of interest" description="Disordered" evidence="1">
    <location>
        <begin position="39"/>
        <end position="59"/>
    </location>
</feature>
<dbReference type="EMBL" id="CP029693">
    <property type="protein sequence ID" value="AWY43848.1"/>
    <property type="molecule type" value="Genomic_DNA"/>
</dbReference>
<evidence type="ECO:0000313" key="2">
    <source>
        <dbReference type="EMBL" id="AWY43848.1"/>
    </source>
</evidence>
<dbReference type="Proteomes" id="UP000250299">
    <property type="component" value="Chromosome"/>
</dbReference>
<name>A0A2Z4RU78_PSEPU</name>
<protein>
    <submittedName>
        <fullName evidence="2">Uncharacterized protein</fullName>
    </submittedName>
</protein>
<organism evidence="2 3">
    <name type="scientific">Pseudomonas putida</name>
    <name type="common">Arthrobacter siderocapsulatus</name>
    <dbReference type="NCBI Taxonomy" id="303"/>
    <lineage>
        <taxon>Bacteria</taxon>
        <taxon>Pseudomonadati</taxon>
        <taxon>Pseudomonadota</taxon>
        <taxon>Gammaproteobacteria</taxon>
        <taxon>Pseudomonadales</taxon>
        <taxon>Pseudomonadaceae</taxon>
        <taxon>Pseudomonas</taxon>
    </lineage>
</organism>
<reference evidence="2 3" key="1">
    <citation type="submission" date="2018-05" db="EMBL/GenBank/DDBJ databases">
        <title>Whole genome sequence of Pseudomonas putida JBC17.</title>
        <authorList>
            <person name="Lee Y.H."/>
            <person name="David K."/>
        </authorList>
    </citation>
    <scope>NUCLEOTIDE SEQUENCE [LARGE SCALE GENOMIC DNA]</scope>
    <source>
        <strain evidence="2 3">JBC17</strain>
    </source>
</reference>
<dbReference type="AlphaFoldDB" id="A0A2Z4RU78"/>
<sequence length="59" mass="6456">MSDPLISLLERLVVAQENTARSMDQIAGRLDLLIQAMAADEPEDPDAPPLTYMDGTPCR</sequence>
<proteinExistence type="predicted"/>
<gene>
    <name evidence="2" type="ORF">DKY63_29615</name>
</gene>